<gene>
    <name evidence="3" type="ORF">AMS68_005618</name>
</gene>
<dbReference type="AlphaFoldDB" id="A0A6H0XZK6"/>
<dbReference type="PANTHER" id="PTHR10622">
    <property type="entry name" value="HET DOMAIN-CONTAINING PROTEIN"/>
    <property type="match status" value="1"/>
</dbReference>
<dbReference type="Proteomes" id="UP000503462">
    <property type="component" value="Chromosome 4"/>
</dbReference>
<sequence>MRLIDVDEFCRSENIVVESFVGDKVPKYAILSHTWSDGEVSFSDLKNREVMVHLAGFIKISFACRQASRDGHHWLWVDTCCIDKTSSSELSEAINSMYQWYEGAEICYVHLEDLPGNCPRLREKVSEVCHSFTGVELVTTQDRASLPSKELLTRRRSLLGDLNGIGRLEERLASEEQHEPQYWIGALARCRWFTRGWTLQELIAPGEVAFFGSAWNPIAYKRHILHTISGITGIDTLVLTHQISLDELSVAKKMSWAASRATTRKEDESYCLLGVLGINMTLLYGEGDKAFTRLQEEVLRMSTDCSVFLWSRGRHSRLDSRKLRALRQPPDINRVLLAPSAAVFKPCSKITHEKRSDYECSYLMTHRGLQLDIVLMPITTDDEHEEFLGIMPCHLEDDFKHSLAIHLRKHKTGTKESMYSIERCRRECSSDLSRHGLQHFHSVKVEDRPAQVWTQVLIPRDNFQSAMSMSALEWTASVWVRSVPADFQFKYAYPQHQWNSFTLTWNRYKSLARESTSRAGGLSFTYRGTEIMICFEVYLDTGVILTLLREPGQELPQACEHVAELCTATNQLESSVTFSTVTGPDEEMRVIAKLSHNTIMGEKVWVIDMELRRTEFNVYG</sequence>
<organism evidence="3 4">
    <name type="scientific">Peltaster fructicola</name>
    <dbReference type="NCBI Taxonomy" id="286661"/>
    <lineage>
        <taxon>Eukaryota</taxon>
        <taxon>Fungi</taxon>
        <taxon>Dikarya</taxon>
        <taxon>Ascomycota</taxon>
        <taxon>Pezizomycotina</taxon>
        <taxon>Dothideomycetes</taxon>
        <taxon>Dothideomycetes incertae sedis</taxon>
        <taxon>Peltaster</taxon>
    </lineage>
</organism>
<protein>
    <submittedName>
        <fullName evidence="3">Uncharacterized protein</fullName>
    </submittedName>
</protein>
<evidence type="ECO:0000259" key="2">
    <source>
        <dbReference type="Pfam" id="PF26640"/>
    </source>
</evidence>
<dbReference type="EMBL" id="CP051142">
    <property type="protein sequence ID" value="QIX00101.1"/>
    <property type="molecule type" value="Genomic_DNA"/>
</dbReference>
<evidence type="ECO:0000313" key="4">
    <source>
        <dbReference type="Proteomes" id="UP000503462"/>
    </source>
</evidence>
<feature type="domain" description="Heterokaryon incompatibility" evidence="1">
    <location>
        <begin position="28"/>
        <end position="201"/>
    </location>
</feature>
<feature type="domain" description="DUF8212" evidence="2">
    <location>
        <begin position="289"/>
        <end position="358"/>
    </location>
</feature>
<dbReference type="InterPro" id="IPR058525">
    <property type="entry name" value="DUF8212"/>
</dbReference>
<name>A0A6H0XZK6_9PEZI</name>
<dbReference type="Pfam" id="PF06985">
    <property type="entry name" value="HET"/>
    <property type="match status" value="1"/>
</dbReference>
<keyword evidence="4" id="KW-1185">Reference proteome</keyword>
<dbReference type="OrthoDB" id="674604at2759"/>
<evidence type="ECO:0000313" key="3">
    <source>
        <dbReference type="EMBL" id="QIX00101.1"/>
    </source>
</evidence>
<dbReference type="InterPro" id="IPR010730">
    <property type="entry name" value="HET"/>
</dbReference>
<dbReference type="Pfam" id="PF26640">
    <property type="entry name" value="DUF8212"/>
    <property type="match status" value="1"/>
</dbReference>
<proteinExistence type="predicted"/>
<dbReference type="PANTHER" id="PTHR10622:SF12">
    <property type="entry name" value="HET DOMAIN-CONTAINING PROTEIN"/>
    <property type="match status" value="1"/>
</dbReference>
<reference evidence="3 4" key="1">
    <citation type="journal article" date="2016" name="Sci. Rep.">
        <title>Peltaster fructicola genome reveals evolution from an invasive phytopathogen to an ectophytic parasite.</title>
        <authorList>
            <person name="Xu C."/>
            <person name="Chen H."/>
            <person name="Gleason M.L."/>
            <person name="Xu J.R."/>
            <person name="Liu H."/>
            <person name="Zhang R."/>
            <person name="Sun G."/>
        </authorList>
    </citation>
    <scope>NUCLEOTIDE SEQUENCE [LARGE SCALE GENOMIC DNA]</scope>
    <source>
        <strain evidence="3 4">LNHT1506</strain>
    </source>
</reference>
<evidence type="ECO:0000259" key="1">
    <source>
        <dbReference type="Pfam" id="PF06985"/>
    </source>
</evidence>
<accession>A0A6H0XZK6</accession>